<evidence type="ECO:0000256" key="1">
    <source>
        <dbReference type="SAM" id="Phobius"/>
    </source>
</evidence>
<keyword evidence="1" id="KW-0812">Transmembrane</keyword>
<gene>
    <name evidence="2" type="ORF">EKO23_20300</name>
</gene>
<feature type="transmembrane region" description="Helical" evidence="1">
    <location>
        <begin position="105"/>
        <end position="127"/>
    </location>
</feature>
<keyword evidence="1" id="KW-0472">Membrane</keyword>
<evidence type="ECO:0000313" key="2">
    <source>
        <dbReference type="EMBL" id="RYP83069.1"/>
    </source>
</evidence>
<feature type="transmembrane region" description="Helical" evidence="1">
    <location>
        <begin position="170"/>
        <end position="188"/>
    </location>
</feature>
<organism evidence="2 3">
    <name type="scientific">Nocardioides guangzhouensis</name>
    <dbReference type="NCBI Taxonomy" id="2497878"/>
    <lineage>
        <taxon>Bacteria</taxon>
        <taxon>Bacillati</taxon>
        <taxon>Actinomycetota</taxon>
        <taxon>Actinomycetes</taxon>
        <taxon>Propionibacteriales</taxon>
        <taxon>Nocardioidaceae</taxon>
        <taxon>Nocardioides</taxon>
    </lineage>
</organism>
<dbReference type="Proteomes" id="UP000295198">
    <property type="component" value="Unassembled WGS sequence"/>
</dbReference>
<protein>
    <submittedName>
        <fullName evidence="2">Uncharacterized protein</fullName>
    </submittedName>
</protein>
<accession>A0A4V1XYF5</accession>
<dbReference type="OrthoDB" id="4842984at2"/>
<dbReference type="RefSeq" id="WP_134720105.1">
    <property type="nucleotide sequence ID" value="NZ_SDKM01000038.1"/>
</dbReference>
<sequence length="228" mass="25099">MFESAEAQRRIGRFAWWMAWFGLVAGQLHALARFRTEDGKSDLDYPLTAAWAEPADKLLDPLLGWASPDVVYLTFGKIWLPVFVAYTLCAIVVRRRRQPTGAEKWAWRIVVPAFVAACACVAAEYWLQWTSLDYGLLDTVFLVTIPVLLVNVLGTTFLGIVLIRRRGVGLPAWLLACHLPAMVVIPMVTSLGSTVLPTAFAFGILGRRIARAESPERVTGPVVASTGA</sequence>
<keyword evidence="3" id="KW-1185">Reference proteome</keyword>
<comment type="caution">
    <text evidence="2">The sequence shown here is derived from an EMBL/GenBank/DDBJ whole genome shotgun (WGS) entry which is preliminary data.</text>
</comment>
<dbReference type="EMBL" id="SDKM01000038">
    <property type="protein sequence ID" value="RYP83069.1"/>
    <property type="molecule type" value="Genomic_DNA"/>
</dbReference>
<evidence type="ECO:0000313" key="3">
    <source>
        <dbReference type="Proteomes" id="UP000295198"/>
    </source>
</evidence>
<name>A0A4V1XYF5_9ACTN</name>
<feature type="transmembrane region" description="Helical" evidence="1">
    <location>
        <begin position="139"/>
        <end position="163"/>
    </location>
</feature>
<keyword evidence="1" id="KW-1133">Transmembrane helix</keyword>
<feature type="transmembrane region" description="Helical" evidence="1">
    <location>
        <begin position="14"/>
        <end position="32"/>
    </location>
</feature>
<dbReference type="AlphaFoldDB" id="A0A4V1XYF5"/>
<feature type="transmembrane region" description="Helical" evidence="1">
    <location>
        <begin position="70"/>
        <end position="93"/>
    </location>
</feature>
<proteinExistence type="predicted"/>
<reference evidence="2 3" key="1">
    <citation type="submission" date="2019-01" db="EMBL/GenBank/DDBJ databases">
        <title>Nocardioides guangzhouensis sp. nov., an actinobacterium isolated from soil.</title>
        <authorList>
            <person name="Fu Y."/>
            <person name="Cai Y."/>
            <person name="Lin Z."/>
            <person name="Chen P."/>
        </authorList>
    </citation>
    <scope>NUCLEOTIDE SEQUENCE [LARGE SCALE GENOMIC DNA]</scope>
    <source>
        <strain evidence="2 3">130</strain>
    </source>
</reference>